<keyword evidence="1" id="KW-0472">Membrane</keyword>
<protein>
    <submittedName>
        <fullName evidence="2">Uncharacterized protein</fullName>
    </submittedName>
</protein>
<dbReference type="InterPro" id="IPR011330">
    <property type="entry name" value="Glyco_hydro/deAcase_b/a-brl"/>
</dbReference>
<dbReference type="RefSeq" id="WP_012727258.1">
    <property type="nucleotide sequence ID" value="NC_012673.1"/>
</dbReference>
<dbReference type="InterPro" id="IPR018695">
    <property type="entry name" value="DUF2194"/>
</dbReference>
<keyword evidence="1" id="KW-1133">Transmembrane helix</keyword>
<dbReference type="KEGG" id="eat:EAT1b_1212"/>
<proteinExistence type="predicted"/>
<evidence type="ECO:0000313" key="2">
    <source>
        <dbReference type="EMBL" id="ACQ70139.1"/>
    </source>
</evidence>
<keyword evidence="3" id="KW-1185">Reference proteome</keyword>
<evidence type="ECO:0000256" key="1">
    <source>
        <dbReference type="SAM" id="Phobius"/>
    </source>
</evidence>
<dbReference type="EMBL" id="CP001615">
    <property type="protein sequence ID" value="ACQ70139.1"/>
    <property type="molecule type" value="Genomic_DNA"/>
</dbReference>
<dbReference type="Pfam" id="PF09960">
    <property type="entry name" value="DUF2194"/>
    <property type="match status" value="1"/>
</dbReference>
<dbReference type="OrthoDB" id="9761886at2"/>
<dbReference type="AlphaFoldDB" id="C4L746"/>
<gene>
    <name evidence="2" type="ordered locus">EAT1b_1212</name>
</gene>
<dbReference type="SUPFAM" id="SSF88713">
    <property type="entry name" value="Glycoside hydrolase/deacetylase"/>
    <property type="match status" value="1"/>
</dbReference>
<dbReference type="Gene3D" id="3.40.50.880">
    <property type="match status" value="1"/>
</dbReference>
<dbReference type="SUPFAM" id="SSF52317">
    <property type="entry name" value="Class I glutamine amidotransferase-like"/>
    <property type="match status" value="1"/>
</dbReference>
<reference evidence="2 3" key="1">
    <citation type="journal article" date="2011" name="J. Bacteriol.">
        <title>Complete genome sequence of the Thermophilic Bacterium Exiguobacterium sp. AT1b.</title>
        <authorList>
            <person name="Vishnivetskaya T.A."/>
            <person name="Lucas S."/>
            <person name="Copeland A."/>
            <person name="Lapidus A."/>
            <person name="Glavina Del Rio T."/>
            <person name="Dalin E."/>
            <person name="Tice H."/>
            <person name="Bruce D.C."/>
            <person name="Goodwin L.A."/>
            <person name="Pitluck S."/>
            <person name="Saunders E."/>
            <person name="Brettin T."/>
            <person name="Detter C."/>
            <person name="Han C."/>
            <person name="Larimer F."/>
            <person name="Land M.L."/>
            <person name="Hauser L.J."/>
            <person name="Kyrpides N.C."/>
            <person name="Ovchinnikova G."/>
            <person name="Kathariou S."/>
            <person name="Ramaley R.F."/>
            <person name="Rodrigues D.F."/>
            <person name="Hendrix C."/>
            <person name="Richardson P."/>
            <person name="Tiedje J.M."/>
        </authorList>
    </citation>
    <scope>NUCLEOTIDE SEQUENCE [LARGE SCALE GENOMIC DNA]</scope>
    <source>
        <strain evidence="3">ATCC BAA-1283 / AT1b</strain>
    </source>
</reference>
<dbReference type="STRING" id="360911.EAT1b_1212"/>
<keyword evidence="1" id="KW-0812">Transmembrane</keyword>
<dbReference type="GO" id="GO:0005975">
    <property type="term" value="P:carbohydrate metabolic process"/>
    <property type="evidence" value="ECO:0007669"/>
    <property type="project" value="InterPro"/>
</dbReference>
<dbReference type="InterPro" id="IPR029062">
    <property type="entry name" value="Class_I_gatase-like"/>
</dbReference>
<evidence type="ECO:0000313" key="3">
    <source>
        <dbReference type="Proteomes" id="UP000000716"/>
    </source>
</evidence>
<feature type="transmembrane region" description="Helical" evidence="1">
    <location>
        <begin position="7"/>
        <end position="26"/>
    </location>
</feature>
<dbReference type="CDD" id="cd10924">
    <property type="entry name" value="CE4_COG4878"/>
    <property type="match status" value="1"/>
</dbReference>
<organism evidence="2 3">
    <name type="scientific">Exiguobacterium sp. (strain ATCC BAA-1283 / AT1b)</name>
    <dbReference type="NCBI Taxonomy" id="360911"/>
    <lineage>
        <taxon>Bacteria</taxon>
        <taxon>Bacillati</taxon>
        <taxon>Bacillota</taxon>
        <taxon>Bacilli</taxon>
        <taxon>Bacillales</taxon>
        <taxon>Bacillales Family XII. Incertae Sedis</taxon>
        <taxon>Exiguobacterium</taxon>
    </lineage>
</organism>
<dbReference type="Proteomes" id="UP000000716">
    <property type="component" value="Chromosome"/>
</dbReference>
<dbReference type="HOGENOM" id="CLU_031111_0_0_9"/>
<accession>C4L746</accession>
<name>C4L746_EXISA</name>
<sequence length="613" mass="69235">MNKSITTYIASLFSLLIAMIVVVQFLRLDYGHRLIPKEAHEPKSFTTLAGEVRAVEGEPVQIYIHQNDDDLSTAVLNNFKYALDYAKLPYTSIEAEAIASIEPSPRHVLVVSGENTKSWPYEAIRSFVEKGGRLYVAGRFIDQDWADLVGVSDFGDFKDGVNGLIFEQEIFPGYVDLPQDSGLFVHSIADVKLKEEADVLISAKNEPILWQSPYGKGEVMFWNTTSLTDKNSRGLMVQTLSMLFPAFVMPQAGIKVVHLDDFPAPVPNYLNPVITKEYDLSIKEFFSEIWWKDMKQIGADYDVTYSGFLIGSYKATNEETTEQLIEKIRAPMLEYGRGLLQTNGEVGLHGFNHQPLVMGDETMDPELGYTRWKDQDAMRSAIDRVVEAFDYYLPNERIRSYVPPSNIIGQSGLEVLNEKFPKGLIVAGLYSGDATKGSYIQEFGPDPVYPNLYDFPRVSSGYNETPDDLFVVIDAVANFGLVSHFIHPDDVLDDDRSKGKGWEMMKESFEGLFQTLYAKYPHLEGLSQYDAYRKYKLYQDAQIDVAYTNDAIDINAQQLPVPSTLLVRVQPGKRLDTGTFDFGEVQPFDENGTLYQVELRDTSVRLPILEDRP</sequence>
<dbReference type="eggNOG" id="COG4878">
    <property type="taxonomic scope" value="Bacteria"/>
</dbReference>